<gene>
    <name evidence="2" type="ORF">SAY87_020871</name>
</gene>
<keyword evidence="3" id="KW-1185">Reference proteome</keyword>
<evidence type="ECO:0000313" key="2">
    <source>
        <dbReference type="EMBL" id="KAK4752073.1"/>
    </source>
</evidence>
<evidence type="ECO:0008006" key="4">
    <source>
        <dbReference type="Google" id="ProtNLM"/>
    </source>
</evidence>
<feature type="transmembrane region" description="Helical" evidence="1">
    <location>
        <begin position="60"/>
        <end position="79"/>
    </location>
</feature>
<name>A0AAN7PQI2_9MYRT</name>
<evidence type="ECO:0000256" key="1">
    <source>
        <dbReference type="SAM" id="Phobius"/>
    </source>
</evidence>
<accession>A0AAN7PQI2</accession>
<keyword evidence="1" id="KW-0472">Membrane</keyword>
<keyword evidence="1" id="KW-0812">Transmembrane</keyword>
<proteinExistence type="predicted"/>
<reference evidence="2 3" key="1">
    <citation type="journal article" date="2023" name="Hortic Res">
        <title>Pangenome of water caltrop reveals structural variations and asymmetric subgenome divergence after allopolyploidization.</title>
        <authorList>
            <person name="Zhang X."/>
            <person name="Chen Y."/>
            <person name="Wang L."/>
            <person name="Yuan Y."/>
            <person name="Fang M."/>
            <person name="Shi L."/>
            <person name="Lu R."/>
            <person name="Comes H.P."/>
            <person name="Ma Y."/>
            <person name="Chen Y."/>
            <person name="Huang G."/>
            <person name="Zhou Y."/>
            <person name="Zheng Z."/>
            <person name="Qiu Y."/>
        </authorList>
    </citation>
    <scope>NUCLEOTIDE SEQUENCE [LARGE SCALE GENOMIC DNA]</scope>
    <source>
        <tissue evidence="2">Roots</tissue>
    </source>
</reference>
<sequence length="104" mass="11465">MAYYYSYGYPPPPHHHHHRGGSGGPLPHPVLLILIITSISMALSKLLAMDSLFDVSELNVGLLVLPVVILAAVHFISAMDTRRRLCGSGRVPCYRCWNAQCYGC</sequence>
<comment type="caution">
    <text evidence="2">The sequence shown here is derived from an EMBL/GenBank/DDBJ whole genome shotgun (WGS) entry which is preliminary data.</text>
</comment>
<feature type="transmembrane region" description="Helical" evidence="1">
    <location>
        <begin position="30"/>
        <end position="48"/>
    </location>
</feature>
<evidence type="ECO:0000313" key="3">
    <source>
        <dbReference type="Proteomes" id="UP001345219"/>
    </source>
</evidence>
<dbReference type="AlphaFoldDB" id="A0AAN7PQI2"/>
<keyword evidence="1" id="KW-1133">Transmembrane helix</keyword>
<dbReference type="Proteomes" id="UP001345219">
    <property type="component" value="Chromosome 16"/>
</dbReference>
<organism evidence="2 3">
    <name type="scientific">Trapa incisa</name>
    <dbReference type="NCBI Taxonomy" id="236973"/>
    <lineage>
        <taxon>Eukaryota</taxon>
        <taxon>Viridiplantae</taxon>
        <taxon>Streptophyta</taxon>
        <taxon>Embryophyta</taxon>
        <taxon>Tracheophyta</taxon>
        <taxon>Spermatophyta</taxon>
        <taxon>Magnoliopsida</taxon>
        <taxon>eudicotyledons</taxon>
        <taxon>Gunneridae</taxon>
        <taxon>Pentapetalae</taxon>
        <taxon>rosids</taxon>
        <taxon>malvids</taxon>
        <taxon>Myrtales</taxon>
        <taxon>Lythraceae</taxon>
        <taxon>Trapa</taxon>
    </lineage>
</organism>
<protein>
    <recommendedName>
        <fullName evidence="4">Transmembrane protein</fullName>
    </recommendedName>
</protein>
<dbReference type="EMBL" id="JAXIOK010000016">
    <property type="protein sequence ID" value="KAK4752073.1"/>
    <property type="molecule type" value="Genomic_DNA"/>
</dbReference>